<feature type="binding site" evidence="7">
    <location>
        <position position="32"/>
    </location>
    <ligand>
        <name>substrate</name>
    </ligand>
</feature>
<dbReference type="GO" id="GO:0009423">
    <property type="term" value="P:chorismate biosynthetic process"/>
    <property type="evidence" value="ECO:0007669"/>
    <property type="project" value="UniProtKB-UniRule"/>
</dbReference>
<dbReference type="Pfam" id="PF01202">
    <property type="entry name" value="SKI"/>
    <property type="match status" value="1"/>
</dbReference>
<dbReference type="PRINTS" id="PR01100">
    <property type="entry name" value="SHIKIMTKNASE"/>
</dbReference>
<feature type="binding site" evidence="7">
    <location>
        <position position="139"/>
    </location>
    <ligand>
        <name>substrate</name>
    </ligand>
</feature>
<comment type="caution">
    <text evidence="7">Lacks conserved residue(s) required for the propagation of feature annotation.</text>
</comment>
<comment type="subcellular location">
    <subcellularLocation>
        <location evidence="7">Cytoplasm</location>
    </subcellularLocation>
</comment>
<evidence type="ECO:0000256" key="3">
    <source>
        <dbReference type="ARBA" id="ARBA00022741"/>
    </source>
</evidence>
<dbReference type="GO" id="GO:0005829">
    <property type="term" value="C:cytosol"/>
    <property type="evidence" value="ECO:0007669"/>
    <property type="project" value="TreeGrafter"/>
</dbReference>
<accession>A0AAP2DQC5</accession>
<feature type="binding site" evidence="7">
    <location>
        <position position="56"/>
    </location>
    <ligand>
        <name>substrate</name>
    </ligand>
</feature>
<name>A0AAP2DQC5_9BACT</name>
<dbReference type="Gene3D" id="3.40.50.300">
    <property type="entry name" value="P-loop containing nucleotide triphosphate hydrolases"/>
    <property type="match status" value="1"/>
</dbReference>
<dbReference type="GO" id="GO:0009073">
    <property type="term" value="P:aromatic amino acid family biosynthetic process"/>
    <property type="evidence" value="ECO:0007669"/>
    <property type="project" value="UniProtKB-KW"/>
</dbReference>
<evidence type="ECO:0000256" key="6">
    <source>
        <dbReference type="ARBA" id="ARBA00023141"/>
    </source>
</evidence>
<dbReference type="AlphaFoldDB" id="A0AAP2DQC5"/>
<dbReference type="SUPFAM" id="SSF52540">
    <property type="entry name" value="P-loop containing nucleoside triphosphate hydrolases"/>
    <property type="match status" value="1"/>
</dbReference>
<dbReference type="GO" id="GO:0005524">
    <property type="term" value="F:ATP binding"/>
    <property type="evidence" value="ECO:0007669"/>
    <property type="project" value="UniProtKB-UniRule"/>
</dbReference>
<dbReference type="CDD" id="cd00464">
    <property type="entry name" value="SK"/>
    <property type="match status" value="1"/>
</dbReference>
<dbReference type="InterPro" id="IPR000623">
    <property type="entry name" value="Shikimate_kinase/TSH1"/>
</dbReference>
<gene>
    <name evidence="7" type="primary">aroK</name>
    <name evidence="8" type="ORF">KK083_26985</name>
</gene>
<dbReference type="EMBL" id="JAHESF010000043">
    <property type="protein sequence ID" value="MBT1700563.1"/>
    <property type="molecule type" value="Genomic_DNA"/>
</dbReference>
<keyword evidence="6 7" id="KW-0057">Aromatic amino acid biosynthesis</keyword>
<feature type="binding site" evidence="7">
    <location>
        <begin position="10"/>
        <end position="15"/>
    </location>
    <ligand>
        <name>ATP</name>
        <dbReference type="ChEBI" id="CHEBI:30616"/>
    </ligand>
</feature>
<reference evidence="8 9" key="1">
    <citation type="submission" date="2021-05" db="EMBL/GenBank/DDBJ databases">
        <title>A Polyphasic approach of four new species of the genus Ohtaekwangia: Ohtaekwangia histidinii sp. nov., Ohtaekwangia cretensis sp. nov., Ohtaekwangia indiensis sp. nov., Ohtaekwangia reichenbachii sp. nov. from diverse environment.</title>
        <authorList>
            <person name="Octaviana S."/>
        </authorList>
    </citation>
    <scope>NUCLEOTIDE SEQUENCE [LARGE SCALE GENOMIC DNA]</scope>
    <source>
        <strain evidence="8 9">PWU4</strain>
    </source>
</reference>
<evidence type="ECO:0000256" key="5">
    <source>
        <dbReference type="ARBA" id="ARBA00022840"/>
    </source>
</evidence>
<feature type="binding site" evidence="7">
    <location>
        <position position="79"/>
    </location>
    <ligand>
        <name>substrate</name>
    </ligand>
</feature>
<keyword evidence="9" id="KW-1185">Reference proteome</keyword>
<keyword evidence="7" id="KW-0479">Metal-binding</keyword>
<dbReference type="GO" id="GO:0000287">
    <property type="term" value="F:magnesium ion binding"/>
    <property type="evidence" value="ECO:0007669"/>
    <property type="project" value="UniProtKB-UniRule"/>
</dbReference>
<keyword evidence="4 7" id="KW-0418">Kinase</keyword>
<dbReference type="InterPro" id="IPR027417">
    <property type="entry name" value="P-loop_NTPase"/>
</dbReference>
<dbReference type="HAMAP" id="MF_00109">
    <property type="entry name" value="Shikimate_kinase"/>
    <property type="match status" value="1"/>
</dbReference>
<organism evidence="8 9">
    <name type="scientific">Chryseosolibacter histidini</name>
    <dbReference type="NCBI Taxonomy" id="2782349"/>
    <lineage>
        <taxon>Bacteria</taxon>
        <taxon>Pseudomonadati</taxon>
        <taxon>Bacteroidota</taxon>
        <taxon>Cytophagia</taxon>
        <taxon>Cytophagales</taxon>
        <taxon>Chryseotaleaceae</taxon>
        <taxon>Chryseosolibacter</taxon>
    </lineage>
</organism>
<keyword evidence="5 7" id="KW-0067">ATP-binding</keyword>
<dbReference type="PANTHER" id="PTHR21087">
    <property type="entry name" value="SHIKIMATE KINASE"/>
    <property type="match status" value="1"/>
</dbReference>
<sequence length="164" mass="18235">MKIYLIGMPGSGKTTLGREVAAHLAMEFVDLDEKIEAREQKSIPEIFSQHGEPYFRQVESALLHEWAASAKSFVMATGGGAPCFFDGIQAINATGISIFLDESIDELVKRTEKKSGRPLLQTADETELRNRLTTIRQNRLPVYQKASVVLQKADLQAVLKALRM</sequence>
<dbReference type="RefSeq" id="WP_254169252.1">
    <property type="nucleotide sequence ID" value="NZ_JAHESF010000043.1"/>
</dbReference>
<evidence type="ECO:0000313" key="8">
    <source>
        <dbReference type="EMBL" id="MBT1700563.1"/>
    </source>
</evidence>
<keyword evidence="1 7" id="KW-0028">Amino-acid biosynthesis</keyword>
<comment type="pathway">
    <text evidence="7">Metabolic intermediate biosynthesis; chorismate biosynthesis; chorismate from D-erythrose 4-phosphate and phosphoenolpyruvate: step 5/7.</text>
</comment>
<keyword evidence="7" id="KW-0460">Magnesium</keyword>
<dbReference type="InterPro" id="IPR031322">
    <property type="entry name" value="Shikimate/glucono_kinase"/>
</dbReference>
<dbReference type="GO" id="GO:0008652">
    <property type="term" value="P:amino acid biosynthetic process"/>
    <property type="evidence" value="ECO:0007669"/>
    <property type="project" value="UniProtKB-KW"/>
</dbReference>
<feature type="binding site" evidence="7">
    <location>
        <position position="117"/>
    </location>
    <ligand>
        <name>ATP</name>
        <dbReference type="ChEBI" id="CHEBI:30616"/>
    </ligand>
</feature>
<evidence type="ECO:0000256" key="7">
    <source>
        <dbReference type="HAMAP-Rule" id="MF_00109"/>
    </source>
</evidence>
<comment type="function">
    <text evidence="7">Catalyzes the specific phosphorylation of the 3-hydroxyl group of shikimic acid using ATP as a cosubstrate.</text>
</comment>
<proteinExistence type="inferred from homology"/>
<evidence type="ECO:0000256" key="2">
    <source>
        <dbReference type="ARBA" id="ARBA00022679"/>
    </source>
</evidence>
<comment type="subunit">
    <text evidence="7">Monomer.</text>
</comment>
<dbReference type="GO" id="GO:0004765">
    <property type="term" value="F:shikimate kinase activity"/>
    <property type="evidence" value="ECO:0007669"/>
    <property type="project" value="UniProtKB-UniRule"/>
</dbReference>
<dbReference type="Proteomes" id="UP001319200">
    <property type="component" value="Unassembled WGS sequence"/>
</dbReference>
<comment type="similarity">
    <text evidence="7">Belongs to the shikimate kinase family.</text>
</comment>
<feature type="binding site" evidence="7">
    <location>
        <position position="14"/>
    </location>
    <ligand>
        <name>Mg(2+)</name>
        <dbReference type="ChEBI" id="CHEBI:18420"/>
    </ligand>
</feature>
<dbReference type="PANTHER" id="PTHR21087:SF16">
    <property type="entry name" value="SHIKIMATE KINASE 1, CHLOROPLASTIC"/>
    <property type="match status" value="1"/>
</dbReference>
<protein>
    <recommendedName>
        <fullName evidence="7">Shikimate kinase</fullName>
        <shortName evidence="7">SK</shortName>
        <ecNumber evidence="7">2.7.1.71</ecNumber>
    </recommendedName>
</protein>
<keyword evidence="2 7" id="KW-0808">Transferase</keyword>
<comment type="caution">
    <text evidence="8">The sequence shown here is derived from an EMBL/GenBank/DDBJ whole genome shotgun (WGS) entry which is preliminary data.</text>
</comment>
<keyword evidence="7" id="KW-0963">Cytoplasm</keyword>
<evidence type="ECO:0000256" key="1">
    <source>
        <dbReference type="ARBA" id="ARBA00022605"/>
    </source>
</evidence>
<dbReference type="EC" id="2.7.1.71" evidence="7"/>
<comment type="catalytic activity">
    <reaction evidence="7">
        <text>shikimate + ATP = 3-phosphoshikimate + ADP + H(+)</text>
        <dbReference type="Rhea" id="RHEA:13121"/>
        <dbReference type="ChEBI" id="CHEBI:15378"/>
        <dbReference type="ChEBI" id="CHEBI:30616"/>
        <dbReference type="ChEBI" id="CHEBI:36208"/>
        <dbReference type="ChEBI" id="CHEBI:145989"/>
        <dbReference type="ChEBI" id="CHEBI:456216"/>
        <dbReference type="EC" id="2.7.1.71"/>
    </reaction>
</comment>
<evidence type="ECO:0000256" key="4">
    <source>
        <dbReference type="ARBA" id="ARBA00022777"/>
    </source>
</evidence>
<evidence type="ECO:0000313" key="9">
    <source>
        <dbReference type="Proteomes" id="UP001319200"/>
    </source>
</evidence>
<comment type="cofactor">
    <cofactor evidence="7">
        <name>Mg(2+)</name>
        <dbReference type="ChEBI" id="CHEBI:18420"/>
    </cofactor>
    <text evidence="7">Binds 1 Mg(2+) ion per subunit.</text>
</comment>
<keyword evidence="3 7" id="KW-0547">Nucleotide-binding</keyword>